<dbReference type="InterPro" id="IPR009845">
    <property type="entry name" value="DUF1405"/>
</dbReference>
<organism evidence="3 4">
    <name type="scientific">Halobacterium salinarum (strain ATCC 700922 / JCM 11081 / NRC-1)</name>
    <name type="common">Halobacterium halobium</name>
    <dbReference type="NCBI Taxonomy" id="64091"/>
    <lineage>
        <taxon>Archaea</taxon>
        <taxon>Methanobacteriati</taxon>
        <taxon>Methanobacteriota</taxon>
        <taxon>Stenosarchaea group</taxon>
        <taxon>Halobacteria</taxon>
        <taxon>Halobacteriales</taxon>
        <taxon>Halobacteriaceae</taxon>
        <taxon>Halobacterium</taxon>
        <taxon>Halobacterium salinarum NRC-34001</taxon>
    </lineage>
</organism>
<protein>
    <recommendedName>
        <fullName evidence="5">DUF1405 family protein</fullName>
    </recommendedName>
</protein>
<dbReference type="STRING" id="64091.VNG_1791C"/>
<keyword evidence="2" id="KW-0812">Transmembrane</keyword>
<dbReference type="Pfam" id="PF07187">
    <property type="entry name" value="DUF1405"/>
    <property type="match status" value="1"/>
</dbReference>
<dbReference type="KEGG" id="hal:VNG_1791C"/>
<keyword evidence="2" id="KW-1133">Transmembrane helix</keyword>
<evidence type="ECO:0000313" key="3">
    <source>
        <dbReference type="EMBL" id="AAG20012.1"/>
    </source>
</evidence>
<feature type="transmembrane region" description="Helical" evidence="2">
    <location>
        <begin position="107"/>
        <end position="126"/>
    </location>
</feature>
<keyword evidence="2" id="KW-0472">Membrane</keyword>
<dbReference type="PATRIC" id="fig|64091.14.peg.1367"/>
<evidence type="ECO:0000256" key="1">
    <source>
        <dbReference type="SAM" id="MobiDB-lite"/>
    </source>
</evidence>
<reference evidence="3 4" key="1">
    <citation type="journal article" date="2000" name="Proc. Natl. Acad. Sci. U.S.A.">
        <title>Genome sequence of Halobacterium species NRC-1.</title>
        <authorList>
            <person name="Ng W.V."/>
            <person name="Kennedy S.P."/>
            <person name="Mahairas G.G."/>
            <person name="Berquist B."/>
            <person name="Pan M."/>
            <person name="Shukla H.D."/>
            <person name="Lasky S.R."/>
            <person name="Baliga N.S."/>
            <person name="Thorsson V."/>
            <person name="Sbrogna J."/>
            <person name="Swartzell S."/>
            <person name="Weir D."/>
            <person name="Hall J."/>
            <person name="Dahl T.A."/>
            <person name="Welti R."/>
            <person name="Goo Y.A."/>
            <person name="Leithauser B."/>
            <person name="Keller K."/>
            <person name="Cruz R."/>
            <person name="Danson M.J."/>
            <person name="Hough D.W."/>
            <person name="Maddocks D.G."/>
            <person name="Jablonski P.E."/>
            <person name="Krebs M.P."/>
            <person name="Angevine C.M."/>
            <person name="Dale H."/>
            <person name="Isenbarger T.A."/>
            <person name="Peck R.F."/>
            <person name="Pohlschroder M."/>
            <person name="Spudich J.L."/>
            <person name="Jung K.W."/>
            <person name="Alam M."/>
            <person name="Freitas T."/>
            <person name="Hou S."/>
            <person name="Daniels C.J."/>
            <person name="Dennis P.P."/>
            <person name="Omer A.D."/>
            <person name="Ebhardt H."/>
            <person name="Lowe T.M."/>
            <person name="Liang P."/>
            <person name="Riley M."/>
            <person name="Hood L."/>
            <person name="DasSarma S."/>
        </authorList>
    </citation>
    <scope>NUCLEOTIDE SEQUENCE [LARGE SCALE GENOMIC DNA]</scope>
    <source>
        <strain evidence="4">ATCC 700922 / JCM 11081 / NRC-1</strain>
    </source>
</reference>
<proteinExistence type="predicted"/>
<feature type="compositionally biased region" description="Basic residues" evidence="1">
    <location>
        <begin position="1"/>
        <end position="10"/>
    </location>
</feature>
<feature type="transmembrane region" description="Helical" evidence="2">
    <location>
        <begin position="210"/>
        <end position="228"/>
    </location>
</feature>
<dbReference type="EMBL" id="AE004437">
    <property type="protein sequence ID" value="AAG20012.1"/>
    <property type="molecule type" value="Genomic_DNA"/>
</dbReference>
<dbReference type="OrthoDB" id="160626at2157"/>
<sequence>MRRPRDRRHVPMPTRDAAETTPDDTLPWYVAPLPTRLEDLALRLAWVIAAINVAGTVFGFWYYRIQLADTPLAAWIFVPDSPTATLFIAASLVAYKLDWDADWLHALAFFGCLKLGLWTPFVQLVVNGQGALWWGMYWFLVLSHFGMAVEAFIVHRYATFSVPAVGVALAWYGINDLLDYFLGVLGGPHHTLLRAELGAEAPHALYAHDIAAACAVALTMLATYLALATHIHATEHRR</sequence>
<feature type="transmembrane region" description="Helical" evidence="2">
    <location>
        <begin position="75"/>
        <end position="95"/>
    </location>
</feature>
<dbReference type="PANTHER" id="PTHR40042:SF1">
    <property type="entry name" value="DUF1405 DOMAIN-CONTAINING PROTEIN"/>
    <property type="match status" value="1"/>
</dbReference>
<dbReference type="InParanoid" id="Q9HP58"/>
<feature type="transmembrane region" description="Helical" evidence="2">
    <location>
        <begin position="132"/>
        <end position="150"/>
    </location>
</feature>
<dbReference type="Proteomes" id="UP000000554">
    <property type="component" value="Chromosome"/>
</dbReference>
<accession>Q9HP58</accession>
<keyword evidence="4" id="KW-1185">Reference proteome</keyword>
<dbReference type="PANTHER" id="PTHR40042">
    <property type="entry name" value="HYPOTHETICAL MEMBRANE SPANNING PROTEIN"/>
    <property type="match status" value="1"/>
</dbReference>
<feature type="region of interest" description="Disordered" evidence="1">
    <location>
        <begin position="1"/>
        <end position="21"/>
    </location>
</feature>
<feature type="transmembrane region" description="Helical" evidence="2">
    <location>
        <begin position="44"/>
        <end position="63"/>
    </location>
</feature>
<feature type="transmembrane region" description="Helical" evidence="2">
    <location>
        <begin position="157"/>
        <end position="174"/>
    </location>
</feature>
<dbReference type="AlphaFoldDB" id="Q9HP58"/>
<evidence type="ECO:0008006" key="5">
    <source>
        <dbReference type="Google" id="ProtNLM"/>
    </source>
</evidence>
<dbReference type="HOGENOM" id="CLU_1122605_0_0_2"/>
<evidence type="ECO:0000313" key="4">
    <source>
        <dbReference type="Proteomes" id="UP000000554"/>
    </source>
</evidence>
<evidence type="ECO:0000256" key="2">
    <source>
        <dbReference type="SAM" id="Phobius"/>
    </source>
</evidence>
<gene>
    <name evidence="3" type="ordered locus">VNG_1791C</name>
</gene>
<name>Q9HP58_HALSA</name>
<dbReference type="PIR" id="H84330">
    <property type="entry name" value="H84330"/>
</dbReference>
<dbReference type="PaxDb" id="64091-VNG_1791C"/>